<dbReference type="Proteomes" id="UP000665043">
    <property type="component" value="Chromosome"/>
</dbReference>
<sequence>MKKWLSGFLLVLAVGFVLAGCNSEGAADQGSAEDVDQEIVVNAMSEPPDLDPALATDTTSGWVLDHVFEGLYTKDKEGNPVLGTASDVQVSDDGKTYTFTIREDATWSDGSPVTAQDFEYGWKRVLNPDTGSSFAFYMYYIKGAEAYNKGEGSVDDVGVTAEDEKTLVVDLEAPLGYFDELLTMWTFYPVKQDVVESDANWSASEDTYVSNGPFKLTSWEHDSQVVIEKNEEYWDKDVVKLDKVTYEMVNDATTYYQMFKTNELDLIQTLPTDVIDQEKDSEEYKETPYFGTYMYMFNVDKEPFTNAKIRRAFTLAVDRTSLTENVSKAGETPAYAFVPEGVETPEGDFRETGGAYFEENAEKAKQLLQEGMEEEGWNELPEVTLLYNTSENHKKIAEAVQEMYSQNLGVDIKLSNQEWKTYLDTTEQGNFQMARMGWIGVLVDPVVILDYYLGDSPNNRTNWVNEKYDELIAQAKVEQDEQKRYDLLHQAEEVLMEDLPFNPIYHYTNTYLTSQNFEDIVYPVNRYPYLKWAQKVSE</sequence>
<dbReference type="PANTHER" id="PTHR30290">
    <property type="entry name" value="PERIPLASMIC BINDING COMPONENT OF ABC TRANSPORTER"/>
    <property type="match status" value="1"/>
</dbReference>
<keyword evidence="4" id="KW-1185">Reference proteome</keyword>
<dbReference type="PIRSF" id="PIRSF002741">
    <property type="entry name" value="MppA"/>
    <property type="match status" value="1"/>
</dbReference>
<dbReference type="Gene3D" id="3.40.190.10">
    <property type="entry name" value="Periplasmic binding protein-like II"/>
    <property type="match status" value="1"/>
</dbReference>
<dbReference type="SUPFAM" id="SSF53850">
    <property type="entry name" value="Periplasmic binding protein-like II"/>
    <property type="match status" value="1"/>
</dbReference>
<feature type="signal peptide" evidence="1">
    <location>
        <begin position="1"/>
        <end position="19"/>
    </location>
</feature>
<dbReference type="InterPro" id="IPR030678">
    <property type="entry name" value="Peptide/Ni-bd"/>
</dbReference>
<feature type="domain" description="Solute-binding protein family 5" evidence="2">
    <location>
        <begin position="80"/>
        <end position="459"/>
    </location>
</feature>
<dbReference type="PANTHER" id="PTHR30290:SF79">
    <property type="entry name" value="DIPEPTIDE-BINDING PROTEIN DPPE"/>
    <property type="match status" value="1"/>
</dbReference>
<dbReference type="PROSITE" id="PS51257">
    <property type="entry name" value="PROKAR_LIPOPROTEIN"/>
    <property type="match status" value="1"/>
</dbReference>
<gene>
    <name evidence="3" type="ORF">ERJ70_15665</name>
</gene>
<evidence type="ECO:0000313" key="3">
    <source>
        <dbReference type="EMBL" id="QTN00604.1"/>
    </source>
</evidence>
<name>A0ABX7VYD2_9BACI</name>
<organism evidence="3 4">
    <name type="scientific">Sediminibacillus dalangtanensis</name>
    <dbReference type="NCBI Taxonomy" id="2729421"/>
    <lineage>
        <taxon>Bacteria</taxon>
        <taxon>Bacillati</taxon>
        <taxon>Bacillota</taxon>
        <taxon>Bacilli</taxon>
        <taxon>Bacillales</taxon>
        <taxon>Bacillaceae</taxon>
        <taxon>Sediminibacillus</taxon>
    </lineage>
</organism>
<dbReference type="Gene3D" id="3.90.76.10">
    <property type="entry name" value="Dipeptide-binding Protein, Domain 1"/>
    <property type="match status" value="1"/>
</dbReference>
<keyword evidence="1" id="KW-0732">Signal</keyword>
<protein>
    <submittedName>
        <fullName evidence="3">Peptide ABC transporter substrate-binding protein</fullName>
    </submittedName>
</protein>
<dbReference type="InterPro" id="IPR000914">
    <property type="entry name" value="SBP_5_dom"/>
</dbReference>
<evidence type="ECO:0000259" key="2">
    <source>
        <dbReference type="Pfam" id="PF00496"/>
    </source>
</evidence>
<feature type="chain" id="PRO_5045659292" evidence="1">
    <location>
        <begin position="20"/>
        <end position="538"/>
    </location>
</feature>
<dbReference type="CDD" id="cd08504">
    <property type="entry name" value="PBP2_OppA"/>
    <property type="match status" value="1"/>
</dbReference>
<dbReference type="RefSeq" id="WP_209365737.1">
    <property type="nucleotide sequence ID" value="NZ_CP046956.1"/>
</dbReference>
<dbReference type="Gene3D" id="3.10.105.10">
    <property type="entry name" value="Dipeptide-binding Protein, Domain 3"/>
    <property type="match status" value="1"/>
</dbReference>
<proteinExistence type="predicted"/>
<accession>A0ABX7VYD2</accession>
<evidence type="ECO:0000256" key="1">
    <source>
        <dbReference type="SAM" id="SignalP"/>
    </source>
</evidence>
<dbReference type="Pfam" id="PF00496">
    <property type="entry name" value="SBP_bac_5"/>
    <property type="match status" value="1"/>
</dbReference>
<dbReference type="EMBL" id="CP046956">
    <property type="protein sequence ID" value="QTN00604.1"/>
    <property type="molecule type" value="Genomic_DNA"/>
</dbReference>
<evidence type="ECO:0000313" key="4">
    <source>
        <dbReference type="Proteomes" id="UP000665043"/>
    </source>
</evidence>
<dbReference type="InterPro" id="IPR039424">
    <property type="entry name" value="SBP_5"/>
</dbReference>
<reference evidence="3 4" key="1">
    <citation type="submission" date="2019-12" db="EMBL/GenBank/DDBJ databases">
        <title>The whole genome sequencing of a strain isolated from a Mars analog, Dalangtan Playa.</title>
        <authorList>
            <person name="Huang T."/>
        </authorList>
    </citation>
    <scope>NUCLEOTIDE SEQUENCE [LARGE SCALE GENOMIC DNA]</scope>
    <source>
        <strain evidence="3 4">DP4-553-S</strain>
    </source>
</reference>